<dbReference type="VEuPathDB" id="FungiDB:LEMA_P038490.1"/>
<reference evidence="3" key="1">
    <citation type="journal article" date="2011" name="Nat. Commun.">
        <title>Effector diversification within compartments of the Leptosphaeria maculans genome affected by Repeat-Induced Point mutations.</title>
        <authorList>
            <person name="Rouxel T."/>
            <person name="Grandaubert J."/>
            <person name="Hane J.K."/>
            <person name="Hoede C."/>
            <person name="van de Wouw A.P."/>
            <person name="Couloux A."/>
            <person name="Dominguez V."/>
            <person name="Anthouard V."/>
            <person name="Bally P."/>
            <person name="Bourras S."/>
            <person name="Cozijnsen A.J."/>
            <person name="Ciuffetti L.M."/>
            <person name="Degrave A."/>
            <person name="Dilmaghani A."/>
            <person name="Duret L."/>
            <person name="Fudal I."/>
            <person name="Goodwin S.B."/>
            <person name="Gout L."/>
            <person name="Glaser N."/>
            <person name="Linglin J."/>
            <person name="Kema G.H.J."/>
            <person name="Lapalu N."/>
            <person name="Lawrence C.B."/>
            <person name="May K."/>
            <person name="Meyer M."/>
            <person name="Ollivier B."/>
            <person name="Poulain J."/>
            <person name="Schoch C.L."/>
            <person name="Simon A."/>
            <person name="Spatafora J.W."/>
            <person name="Stachowiak A."/>
            <person name="Turgeon B.G."/>
            <person name="Tyler B.M."/>
            <person name="Vincent D."/>
            <person name="Weissenbach J."/>
            <person name="Amselem J."/>
            <person name="Quesneville H."/>
            <person name="Oliver R.P."/>
            <person name="Wincker P."/>
            <person name="Balesdent M.-H."/>
            <person name="Howlett B.J."/>
        </authorList>
    </citation>
    <scope>NUCLEOTIDE SEQUENCE [LARGE SCALE GENOMIC DNA]</scope>
    <source>
        <strain evidence="3">JN3 / isolate v23.1.3 / race Av1-4-5-6-7-8</strain>
    </source>
</reference>
<keyword evidence="3" id="KW-1185">Reference proteome</keyword>
<dbReference type="HOGENOM" id="CLU_1210016_0_0_1"/>
<name>E4ZN89_LEPMJ</name>
<organism evidence="3">
    <name type="scientific">Leptosphaeria maculans (strain JN3 / isolate v23.1.3 / race Av1-4-5-6-7-8)</name>
    <name type="common">Blackleg fungus</name>
    <name type="synonym">Phoma lingam</name>
    <dbReference type="NCBI Taxonomy" id="985895"/>
    <lineage>
        <taxon>Eukaryota</taxon>
        <taxon>Fungi</taxon>
        <taxon>Dikarya</taxon>
        <taxon>Ascomycota</taxon>
        <taxon>Pezizomycotina</taxon>
        <taxon>Dothideomycetes</taxon>
        <taxon>Pleosporomycetidae</taxon>
        <taxon>Pleosporales</taxon>
        <taxon>Pleosporineae</taxon>
        <taxon>Leptosphaeriaceae</taxon>
        <taxon>Plenodomus</taxon>
        <taxon>Plenodomus lingam/Leptosphaeria maculans species complex</taxon>
    </lineage>
</organism>
<sequence>MDPIARHNLFTTAEHADIHRQDRRVAFSNTPTTYVIAHEQTCKQRNEHAGTPSLYLQSHAEKLDLISLEGAGMEEHVGYTSVLASTSQPKPKLEISTRAVDLQTIAPLSNPVPKTARPSRFTEVFSPQSSLRDPRPRSSSILLSSSLVLSSSQPVRVLRLASTTFDNMLAPGQHSTWQHEDHVKWQASMRGRAITGLGKAKDHLRRVRQGFGGSFSGSRRILMSGGYLV</sequence>
<gene>
    <name evidence="2" type="ORF">LEMA_P038490.1</name>
</gene>
<dbReference type="AlphaFoldDB" id="E4ZN89"/>
<dbReference type="InParanoid" id="E4ZN89"/>
<accession>E4ZN89</accession>
<evidence type="ECO:0000313" key="3">
    <source>
        <dbReference type="Proteomes" id="UP000002668"/>
    </source>
</evidence>
<protein>
    <submittedName>
        <fullName evidence="2">Predicted protein</fullName>
    </submittedName>
</protein>
<dbReference type="Proteomes" id="UP000002668">
    <property type="component" value="Genome"/>
</dbReference>
<dbReference type="EMBL" id="FP929105">
    <property type="protein sequence ID" value="CBX92948.1"/>
    <property type="molecule type" value="Genomic_DNA"/>
</dbReference>
<feature type="region of interest" description="Disordered" evidence="1">
    <location>
        <begin position="109"/>
        <end position="137"/>
    </location>
</feature>
<proteinExistence type="predicted"/>
<evidence type="ECO:0000313" key="2">
    <source>
        <dbReference type="EMBL" id="CBX92948.1"/>
    </source>
</evidence>
<evidence type="ECO:0000256" key="1">
    <source>
        <dbReference type="SAM" id="MobiDB-lite"/>
    </source>
</evidence>
<feature type="compositionally biased region" description="Low complexity" evidence="1">
    <location>
        <begin position="126"/>
        <end position="137"/>
    </location>
</feature>